<accession>A0A371E5G7</accession>
<evidence type="ECO:0000313" key="1">
    <source>
        <dbReference type="EMBL" id="RDX61279.1"/>
    </source>
</evidence>
<protein>
    <recommendedName>
        <fullName evidence="3">Reverse transcriptase Ty1/copia-type domain-containing protein</fullName>
    </recommendedName>
</protein>
<evidence type="ECO:0000313" key="2">
    <source>
        <dbReference type="Proteomes" id="UP000257109"/>
    </source>
</evidence>
<name>A0A371E5G7_MUCPR</name>
<keyword evidence="2" id="KW-1185">Reference proteome</keyword>
<dbReference type="Proteomes" id="UP000257109">
    <property type="component" value="Unassembled WGS sequence"/>
</dbReference>
<gene>
    <name evidence="1" type="ORF">CR513_60504</name>
</gene>
<comment type="caution">
    <text evidence="1">The sequence shown here is derived from an EMBL/GenBank/DDBJ whole genome shotgun (WGS) entry which is preliminary data.</text>
</comment>
<organism evidence="1 2">
    <name type="scientific">Mucuna pruriens</name>
    <name type="common">Velvet bean</name>
    <name type="synonym">Dolichos pruriens</name>
    <dbReference type="NCBI Taxonomy" id="157652"/>
    <lineage>
        <taxon>Eukaryota</taxon>
        <taxon>Viridiplantae</taxon>
        <taxon>Streptophyta</taxon>
        <taxon>Embryophyta</taxon>
        <taxon>Tracheophyta</taxon>
        <taxon>Spermatophyta</taxon>
        <taxon>Magnoliopsida</taxon>
        <taxon>eudicotyledons</taxon>
        <taxon>Gunneridae</taxon>
        <taxon>Pentapetalae</taxon>
        <taxon>rosids</taxon>
        <taxon>fabids</taxon>
        <taxon>Fabales</taxon>
        <taxon>Fabaceae</taxon>
        <taxon>Papilionoideae</taxon>
        <taxon>50 kb inversion clade</taxon>
        <taxon>NPAAA clade</taxon>
        <taxon>indigoferoid/millettioid clade</taxon>
        <taxon>Phaseoleae</taxon>
        <taxon>Mucuna</taxon>
    </lineage>
</organism>
<dbReference type="AlphaFoldDB" id="A0A371E5G7"/>
<feature type="non-terminal residue" evidence="1">
    <location>
        <position position="1"/>
    </location>
</feature>
<evidence type="ECO:0008006" key="3">
    <source>
        <dbReference type="Google" id="ProtNLM"/>
    </source>
</evidence>
<proteinExistence type="predicted"/>
<dbReference type="EMBL" id="QJKJ01016233">
    <property type="protein sequence ID" value="RDX61279.1"/>
    <property type="molecule type" value="Genomic_DNA"/>
</dbReference>
<sequence>MVHYKANQSIFFRHSSLNELIHLLMYIDDIIIIGHEKRQERKSIIILMDPNVKLLPNQGEAYPNLREYKRLISLTLLAKVINGKLFESFNTLKGHLKRDLFILIKGILILLDTQMQIRILIHGSRHTLMAEEFTSRVTILHS</sequence>
<reference evidence="1" key="1">
    <citation type="submission" date="2018-05" db="EMBL/GenBank/DDBJ databases">
        <title>Draft genome of Mucuna pruriens seed.</title>
        <authorList>
            <person name="Nnadi N.E."/>
            <person name="Vos R."/>
            <person name="Hasami M.H."/>
            <person name="Devisetty U.K."/>
            <person name="Aguiy J.C."/>
        </authorList>
    </citation>
    <scope>NUCLEOTIDE SEQUENCE [LARGE SCALE GENOMIC DNA]</scope>
    <source>
        <strain evidence="1">JCA_2017</strain>
    </source>
</reference>